<keyword evidence="1" id="KW-1133">Transmembrane helix</keyword>
<feature type="transmembrane region" description="Helical" evidence="1">
    <location>
        <begin position="82"/>
        <end position="101"/>
    </location>
</feature>
<sequence>MNVLRRRRAGESVFGVLLLLFSVLAFVQAYRISGFSSISSAGVFPMAAAGAMVLSAAAVIAGNRRMRPPTDHGGAESVARRFFTDVAPPAVLAFIALVVLYMLTLDWLGFVVGSGLFLFGGITLLHRRGLVSGLLISAASLAAIYVVFRLVFSVVLPAGRLFQ</sequence>
<feature type="transmembrane region" description="Helical" evidence="1">
    <location>
        <begin position="107"/>
        <end position="126"/>
    </location>
</feature>
<gene>
    <name evidence="3" type="ORF">HND93_09645</name>
</gene>
<evidence type="ECO:0000313" key="4">
    <source>
        <dbReference type="Proteomes" id="UP000584642"/>
    </source>
</evidence>
<protein>
    <submittedName>
        <fullName evidence="3">Tripartite tricarboxylate transporter TctB family protein</fullName>
    </submittedName>
</protein>
<feature type="transmembrane region" description="Helical" evidence="1">
    <location>
        <begin position="39"/>
        <end position="61"/>
    </location>
</feature>
<dbReference type="EMBL" id="JABFDB010000005">
    <property type="protein sequence ID" value="NYZ19976.1"/>
    <property type="molecule type" value="Genomic_DNA"/>
</dbReference>
<keyword evidence="1" id="KW-0812">Transmembrane</keyword>
<accession>A0ABX2T6Q2</accession>
<feature type="transmembrane region" description="Helical" evidence="1">
    <location>
        <begin position="133"/>
        <end position="156"/>
    </location>
</feature>
<dbReference type="Pfam" id="PF07331">
    <property type="entry name" value="TctB"/>
    <property type="match status" value="1"/>
</dbReference>
<dbReference type="InterPro" id="IPR009936">
    <property type="entry name" value="DUF1468"/>
</dbReference>
<organism evidence="3 4">
    <name type="scientific">Azospirillum oleiclasticum</name>
    <dbReference type="NCBI Taxonomy" id="2735135"/>
    <lineage>
        <taxon>Bacteria</taxon>
        <taxon>Pseudomonadati</taxon>
        <taxon>Pseudomonadota</taxon>
        <taxon>Alphaproteobacteria</taxon>
        <taxon>Rhodospirillales</taxon>
        <taxon>Azospirillaceae</taxon>
        <taxon>Azospirillum</taxon>
    </lineage>
</organism>
<name>A0ABX2T6Q2_9PROT</name>
<proteinExistence type="predicted"/>
<comment type="caution">
    <text evidence="3">The sequence shown here is derived from an EMBL/GenBank/DDBJ whole genome shotgun (WGS) entry which is preliminary data.</text>
</comment>
<reference evidence="3 4" key="1">
    <citation type="submission" date="2020-05" db="EMBL/GenBank/DDBJ databases">
        <title>Azospirillum oleiclasticum sp. nov, a nitrogen-fixing and heavy crude oil-emulsifying bacterium isolated from the crude oil of Yumen Oilfield.</title>
        <authorList>
            <person name="Wu D."/>
            <person name="Cai M."/>
            <person name="Zhang X."/>
        </authorList>
    </citation>
    <scope>NUCLEOTIDE SEQUENCE [LARGE SCALE GENOMIC DNA]</scope>
    <source>
        <strain evidence="3 4">ROY-1-1-2</strain>
    </source>
</reference>
<dbReference type="Proteomes" id="UP000584642">
    <property type="component" value="Unassembled WGS sequence"/>
</dbReference>
<evidence type="ECO:0000259" key="2">
    <source>
        <dbReference type="Pfam" id="PF07331"/>
    </source>
</evidence>
<feature type="domain" description="DUF1468" evidence="2">
    <location>
        <begin position="13"/>
        <end position="157"/>
    </location>
</feature>
<dbReference type="RefSeq" id="WP_180281754.1">
    <property type="nucleotide sequence ID" value="NZ_JABFDB010000005.1"/>
</dbReference>
<evidence type="ECO:0000313" key="3">
    <source>
        <dbReference type="EMBL" id="NYZ19976.1"/>
    </source>
</evidence>
<keyword evidence="1" id="KW-0472">Membrane</keyword>
<evidence type="ECO:0000256" key="1">
    <source>
        <dbReference type="SAM" id="Phobius"/>
    </source>
</evidence>
<keyword evidence="4" id="KW-1185">Reference proteome</keyword>